<keyword evidence="1" id="KW-0472">Membrane</keyword>
<accession>A0A9P5BXX9</accession>
<dbReference type="Proteomes" id="UP000758155">
    <property type="component" value="Unassembled WGS sequence"/>
</dbReference>
<sequence>MRVKIPVDGFKTYLLEFHMPFLTLQPDDDDVQEDYNGTDGNGPEEGIVINASEPIWDARAYWLRVVDLRMRIIHKEWKYLVMNMELQVKAWMRAWESRNPLLWQTETLGNKQREQAEELLKQTLQTMILLRLMSKPLTLTVQAFARFDGDKSYFSDIDDDRVAATFDSLYETFDRLVVLQNKLESLQLSCDNTERIIQLLMVAIGNQLNSETQAHTHEANKVNLDTNKLFLVTTPFVLALQYFGAEKDIFSFERNPRTFSYAICILFCALPILTYCLSLLNQRWDDFSKRIFGKAEPGDDQNPTPV</sequence>
<evidence type="ECO:0000313" key="2">
    <source>
        <dbReference type="EMBL" id="KAF3034718.1"/>
    </source>
</evidence>
<keyword evidence="3" id="KW-1185">Reference proteome</keyword>
<keyword evidence="1" id="KW-1133">Transmembrane helix</keyword>
<dbReference type="AlphaFoldDB" id="A0A9P5BXX9"/>
<organism evidence="2 3">
    <name type="scientific">Didymella heteroderae</name>
    <dbReference type="NCBI Taxonomy" id="1769908"/>
    <lineage>
        <taxon>Eukaryota</taxon>
        <taxon>Fungi</taxon>
        <taxon>Dikarya</taxon>
        <taxon>Ascomycota</taxon>
        <taxon>Pezizomycotina</taxon>
        <taxon>Dothideomycetes</taxon>
        <taxon>Pleosporomycetidae</taxon>
        <taxon>Pleosporales</taxon>
        <taxon>Pleosporineae</taxon>
        <taxon>Didymellaceae</taxon>
        <taxon>Didymella</taxon>
    </lineage>
</organism>
<evidence type="ECO:0000313" key="3">
    <source>
        <dbReference type="Proteomes" id="UP000758155"/>
    </source>
</evidence>
<keyword evidence="1" id="KW-0812">Transmembrane</keyword>
<protein>
    <submittedName>
        <fullName evidence="2">Uncharacterized protein</fullName>
    </submittedName>
</protein>
<gene>
    <name evidence="2" type="ORF">E8E12_007033</name>
</gene>
<dbReference type="OrthoDB" id="5428055at2759"/>
<name>A0A9P5BXX9_9PLEO</name>
<evidence type="ECO:0000256" key="1">
    <source>
        <dbReference type="SAM" id="Phobius"/>
    </source>
</evidence>
<feature type="transmembrane region" description="Helical" evidence="1">
    <location>
        <begin position="259"/>
        <end position="280"/>
    </location>
</feature>
<proteinExistence type="predicted"/>
<comment type="caution">
    <text evidence="2">The sequence shown here is derived from an EMBL/GenBank/DDBJ whole genome shotgun (WGS) entry which is preliminary data.</text>
</comment>
<dbReference type="EMBL" id="SWKV01000065">
    <property type="protein sequence ID" value="KAF3034718.1"/>
    <property type="molecule type" value="Genomic_DNA"/>
</dbReference>
<reference evidence="2" key="1">
    <citation type="submission" date="2019-04" db="EMBL/GenBank/DDBJ databases">
        <title>Sequencing of skin fungus with MAO and IRED activity.</title>
        <authorList>
            <person name="Marsaioli A.J."/>
            <person name="Bonatto J.M.C."/>
            <person name="Reis Junior O."/>
        </authorList>
    </citation>
    <scope>NUCLEOTIDE SEQUENCE</scope>
    <source>
        <strain evidence="2">28M1</strain>
    </source>
</reference>